<gene>
    <name evidence="2" type="ORF">JFL43_15890</name>
</gene>
<dbReference type="InterPro" id="IPR048667">
    <property type="entry name" value="Imm5-like"/>
</dbReference>
<evidence type="ECO:0000259" key="1">
    <source>
        <dbReference type="Pfam" id="PF21805"/>
    </source>
</evidence>
<dbReference type="EMBL" id="JAEOAH010000028">
    <property type="protein sequence ID" value="MBK3496316.1"/>
    <property type="molecule type" value="Genomic_DNA"/>
</dbReference>
<feature type="domain" description="Imm-5-like" evidence="1">
    <location>
        <begin position="2"/>
        <end position="55"/>
    </location>
</feature>
<evidence type="ECO:0000313" key="3">
    <source>
        <dbReference type="Proteomes" id="UP000618943"/>
    </source>
</evidence>
<proteinExistence type="predicted"/>
<accession>A0ABS1HA76</accession>
<sequence>MEGEITVGDARKAAFAVHATIREADDNAAIAKVRSVRQAVATAHTSIFAFKSVAYVHRIEFDFANSY</sequence>
<dbReference type="Proteomes" id="UP000618943">
    <property type="component" value="Unassembled WGS sequence"/>
</dbReference>
<organism evidence="2 3">
    <name type="scientific">Viridibacillus soli</name>
    <dbReference type="NCBI Taxonomy" id="2798301"/>
    <lineage>
        <taxon>Bacteria</taxon>
        <taxon>Bacillati</taxon>
        <taxon>Bacillota</taxon>
        <taxon>Bacilli</taxon>
        <taxon>Bacillales</taxon>
        <taxon>Caryophanaceae</taxon>
        <taxon>Viridibacillus</taxon>
    </lineage>
</organism>
<dbReference type="Pfam" id="PF21805">
    <property type="entry name" value="Imm5_like"/>
    <property type="match status" value="1"/>
</dbReference>
<protein>
    <recommendedName>
        <fullName evidence="1">Imm-5-like domain-containing protein</fullName>
    </recommendedName>
</protein>
<name>A0ABS1HA76_9BACL</name>
<evidence type="ECO:0000313" key="2">
    <source>
        <dbReference type="EMBL" id="MBK3496316.1"/>
    </source>
</evidence>
<keyword evidence="3" id="KW-1185">Reference proteome</keyword>
<reference evidence="2 3" key="1">
    <citation type="submission" date="2020-12" db="EMBL/GenBank/DDBJ databases">
        <title>YIM B01967 draft genome.</title>
        <authorList>
            <person name="Yan X."/>
        </authorList>
    </citation>
    <scope>NUCLEOTIDE SEQUENCE [LARGE SCALE GENOMIC DNA]</scope>
    <source>
        <strain evidence="2 3">YIM B01967</strain>
    </source>
</reference>
<comment type="caution">
    <text evidence="2">The sequence shown here is derived from an EMBL/GenBank/DDBJ whole genome shotgun (WGS) entry which is preliminary data.</text>
</comment>